<dbReference type="SUPFAM" id="SSF55729">
    <property type="entry name" value="Acyl-CoA N-acyltransferases (Nat)"/>
    <property type="match status" value="1"/>
</dbReference>
<dbReference type="InterPro" id="IPR000182">
    <property type="entry name" value="GNAT_dom"/>
</dbReference>
<evidence type="ECO:0000259" key="3">
    <source>
        <dbReference type="PROSITE" id="PS51186"/>
    </source>
</evidence>
<dbReference type="Gene3D" id="3.40.630.30">
    <property type="match status" value="1"/>
</dbReference>
<evidence type="ECO:0000313" key="5">
    <source>
        <dbReference type="Proteomes" id="UP001597542"/>
    </source>
</evidence>
<feature type="domain" description="N-acetyltransferase" evidence="3">
    <location>
        <begin position="1"/>
        <end position="149"/>
    </location>
</feature>
<evidence type="ECO:0000256" key="1">
    <source>
        <dbReference type="ARBA" id="ARBA00022679"/>
    </source>
</evidence>
<evidence type="ECO:0000256" key="2">
    <source>
        <dbReference type="ARBA" id="ARBA00023315"/>
    </source>
</evidence>
<protein>
    <submittedName>
        <fullName evidence="4">GNAT family N-acetyltransferase</fullName>
    </submittedName>
</protein>
<gene>
    <name evidence="4" type="ORF">ACFSUT_23125</name>
</gene>
<dbReference type="PANTHER" id="PTHR43800">
    <property type="entry name" value="PEPTIDYL-LYSINE N-ACETYLTRANSFERASE YJAB"/>
    <property type="match status" value="1"/>
</dbReference>
<dbReference type="CDD" id="cd04301">
    <property type="entry name" value="NAT_SF"/>
    <property type="match status" value="1"/>
</dbReference>
<keyword evidence="5" id="KW-1185">Reference proteome</keyword>
<dbReference type="RefSeq" id="WP_344271084.1">
    <property type="nucleotide sequence ID" value="NZ_BAAAHV010000009.1"/>
</dbReference>
<dbReference type="InterPro" id="IPR016181">
    <property type="entry name" value="Acyl_CoA_acyltransferase"/>
</dbReference>
<keyword evidence="2" id="KW-0012">Acyltransferase</keyword>
<keyword evidence="1" id="KW-0808">Transferase</keyword>
<dbReference type="PROSITE" id="PS51186">
    <property type="entry name" value="GNAT"/>
    <property type="match status" value="1"/>
</dbReference>
<proteinExistence type="predicted"/>
<accession>A0ABW5I1K0</accession>
<dbReference type="EMBL" id="JBHUKQ010000013">
    <property type="protein sequence ID" value="MFD2483194.1"/>
    <property type="molecule type" value="Genomic_DNA"/>
</dbReference>
<comment type="caution">
    <text evidence="4">The sequence shown here is derived from an EMBL/GenBank/DDBJ whole genome shotgun (WGS) entry which is preliminary data.</text>
</comment>
<evidence type="ECO:0000313" key="4">
    <source>
        <dbReference type="EMBL" id="MFD2483194.1"/>
    </source>
</evidence>
<dbReference type="Pfam" id="PF00583">
    <property type="entry name" value="Acetyltransf_1"/>
    <property type="match status" value="1"/>
</dbReference>
<reference evidence="5" key="1">
    <citation type="journal article" date="2019" name="Int. J. Syst. Evol. Microbiol.">
        <title>The Global Catalogue of Microorganisms (GCM) 10K type strain sequencing project: providing services to taxonomists for standard genome sequencing and annotation.</title>
        <authorList>
            <consortium name="The Broad Institute Genomics Platform"/>
            <consortium name="The Broad Institute Genome Sequencing Center for Infectious Disease"/>
            <person name="Wu L."/>
            <person name="Ma J."/>
        </authorList>
    </citation>
    <scope>NUCLEOTIDE SEQUENCE [LARGE SCALE GENOMIC DNA]</scope>
    <source>
        <strain evidence="5">CGMCC 4.7638</strain>
    </source>
</reference>
<organism evidence="4 5">
    <name type="scientific">Amycolatopsis albidoflavus</name>
    <dbReference type="NCBI Taxonomy" id="102226"/>
    <lineage>
        <taxon>Bacteria</taxon>
        <taxon>Bacillati</taxon>
        <taxon>Actinomycetota</taxon>
        <taxon>Actinomycetes</taxon>
        <taxon>Pseudonocardiales</taxon>
        <taxon>Pseudonocardiaceae</taxon>
        <taxon>Amycolatopsis</taxon>
    </lineage>
</organism>
<dbReference type="Proteomes" id="UP001597542">
    <property type="component" value="Unassembled WGS sequence"/>
</dbReference>
<dbReference type="PANTHER" id="PTHR43800:SF1">
    <property type="entry name" value="PEPTIDYL-LYSINE N-ACETYLTRANSFERASE YJAB"/>
    <property type="match status" value="1"/>
</dbReference>
<name>A0ABW5I1K0_9PSEU</name>
<sequence>MIRLAAPADLSVLPDLERAAGEPFRTVGMAEIADDAPPSVEDLAVFQSEGRCWVWDDDGVIAAYVLAEEVDGFGHVEQVSLLPSHARRGLGRALIETVGTWAAERGLSGLTLTTFAEVPWNAPYYERLGFRVLADEDLGPALREIRRTEIARGLDRWPRVAMVRSSL</sequence>